<dbReference type="Proteomes" id="UP000014115">
    <property type="component" value="Unassembled WGS sequence"/>
</dbReference>
<evidence type="ECO:0000313" key="2">
    <source>
        <dbReference type="EMBL" id="EKE79071.1"/>
    </source>
</evidence>
<name>K2J7J4_9GAMM</name>
<proteinExistence type="predicted"/>
<keyword evidence="3" id="KW-1185">Reference proteome</keyword>
<protein>
    <submittedName>
        <fullName evidence="2">Single-strand DNA binding protein</fullName>
    </submittedName>
</protein>
<dbReference type="EMBL" id="AMRG01000033">
    <property type="protein sequence ID" value="EKE79071.1"/>
    <property type="molecule type" value="Genomic_DNA"/>
</dbReference>
<dbReference type="AlphaFoldDB" id="K2J7J4"/>
<dbReference type="STRING" id="740709.A10D4_13273"/>
<feature type="compositionally biased region" description="Polar residues" evidence="1">
    <location>
        <begin position="31"/>
        <end position="55"/>
    </location>
</feature>
<dbReference type="InterPro" id="IPR012340">
    <property type="entry name" value="NA-bd_OB-fold"/>
</dbReference>
<dbReference type="Gene3D" id="2.40.50.140">
    <property type="entry name" value="Nucleic acid-binding proteins"/>
    <property type="match status" value="1"/>
</dbReference>
<feature type="region of interest" description="Disordered" evidence="1">
    <location>
        <begin position="29"/>
        <end position="81"/>
    </location>
</feature>
<reference evidence="2 3" key="1">
    <citation type="journal article" date="2012" name="J. Bacteriol.">
        <title>Genome Sequence of Idiomarina xiamenensis Type Strain 10-D-4.</title>
        <authorList>
            <person name="Lai Q."/>
            <person name="Wang L."/>
            <person name="Wang W."/>
            <person name="Shao Z."/>
        </authorList>
    </citation>
    <scope>NUCLEOTIDE SEQUENCE [LARGE SCALE GENOMIC DNA]</scope>
    <source>
        <strain evidence="2 3">10-D-4</strain>
    </source>
</reference>
<organism evidence="2 3">
    <name type="scientific">Idiomarina xiamenensis 10-D-4</name>
    <dbReference type="NCBI Taxonomy" id="740709"/>
    <lineage>
        <taxon>Bacteria</taxon>
        <taxon>Pseudomonadati</taxon>
        <taxon>Pseudomonadota</taxon>
        <taxon>Gammaproteobacteria</taxon>
        <taxon>Alteromonadales</taxon>
        <taxon>Idiomarinaceae</taxon>
        <taxon>Idiomarina</taxon>
    </lineage>
</organism>
<dbReference type="SUPFAM" id="SSF50249">
    <property type="entry name" value="Nucleic acid-binding proteins"/>
    <property type="match status" value="1"/>
</dbReference>
<feature type="non-terminal residue" evidence="2">
    <location>
        <position position="1"/>
    </location>
</feature>
<evidence type="ECO:0000313" key="3">
    <source>
        <dbReference type="Proteomes" id="UP000014115"/>
    </source>
</evidence>
<sequence>QTRKWQGQDGLERYTTEIVISELQMLDGRTESTSGYRPPASNQQNKAEPKTQSGLGSPLPGNRPTQQQFNPPADFDDDIPFAPVGLQHPALLTCC</sequence>
<comment type="caution">
    <text evidence="2">The sequence shown here is derived from an EMBL/GenBank/DDBJ whole genome shotgun (WGS) entry which is preliminary data.</text>
</comment>
<accession>K2J7J4</accession>
<evidence type="ECO:0000256" key="1">
    <source>
        <dbReference type="SAM" id="MobiDB-lite"/>
    </source>
</evidence>
<gene>
    <name evidence="2" type="ORF">A10D4_13273</name>
</gene>
<dbReference type="eggNOG" id="COG0629">
    <property type="taxonomic scope" value="Bacteria"/>
</dbReference>